<dbReference type="Proteomes" id="UP001198830">
    <property type="component" value="Unassembled WGS sequence"/>
</dbReference>
<reference evidence="1 2" key="1">
    <citation type="submission" date="2021-10" db="EMBL/GenBank/DDBJ databases">
        <title>The diversity and Nitrogen Metabolism of Culturable Nitrate-Utilizing Bacteria Within the Oxygen Minimum Zone of the Changjiang (Yangtze River)Estuary.</title>
        <authorList>
            <person name="Zhang D."/>
            <person name="Zheng J."/>
            <person name="Liu S."/>
            <person name="He W."/>
        </authorList>
    </citation>
    <scope>NUCLEOTIDE SEQUENCE [LARGE SCALE GENOMIC DNA]</scope>
    <source>
        <strain evidence="1 2">FXH275-2</strain>
    </source>
</reference>
<dbReference type="EMBL" id="JAJGNP010000002">
    <property type="protein sequence ID" value="MCC4231654.1"/>
    <property type="molecule type" value="Genomic_DNA"/>
</dbReference>
<evidence type="ECO:0000313" key="1">
    <source>
        <dbReference type="EMBL" id="MCC4231654.1"/>
    </source>
</evidence>
<comment type="caution">
    <text evidence="1">The sequence shown here is derived from an EMBL/GenBank/DDBJ whole genome shotgun (WGS) entry which is preliminary data.</text>
</comment>
<organism evidence="1 2">
    <name type="scientific">Sphingobium soli</name>
    <dbReference type="NCBI Taxonomy" id="1591116"/>
    <lineage>
        <taxon>Bacteria</taxon>
        <taxon>Pseudomonadati</taxon>
        <taxon>Pseudomonadota</taxon>
        <taxon>Alphaproteobacteria</taxon>
        <taxon>Sphingomonadales</taxon>
        <taxon>Sphingomonadaceae</taxon>
        <taxon>Sphingobium</taxon>
    </lineage>
</organism>
<protein>
    <submittedName>
        <fullName evidence="1">Uncharacterized protein</fullName>
    </submittedName>
</protein>
<evidence type="ECO:0000313" key="2">
    <source>
        <dbReference type="Proteomes" id="UP001198830"/>
    </source>
</evidence>
<gene>
    <name evidence="1" type="ORF">LL253_03000</name>
</gene>
<name>A0ABS8GZG6_9SPHN</name>
<accession>A0ABS8GZG6</accession>
<keyword evidence="2" id="KW-1185">Reference proteome</keyword>
<proteinExistence type="predicted"/>
<sequence>MEMQRKMTGQPALGRDGELGRIVTVGLPAPYEGVGKALRSTYVPPRDGLPDDMMDLLGKLDRH</sequence>